<dbReference type="InterPro" id="IPR036859">
    <property type="entry name" value="CAP-Gly_dom_sf"/>
</dbReference>
<dbReference type="PROSITE" id="PS51450">
    <property type="entry name" value="LRR"/>
    <property type="match status" value="1"/>
</dbReference>
<proteinExistence type="predicted"/>
<dbReference type="EMBL" id="GL385404">
    <property type="protein sequence ID" value="EJT69286.1"/>
    <property type="molecule type" value="Genomic_DNA"/>
</dbReference>
<reference evidence="6" key="4">
    <citation type="journal article" date="2015" name="G3 (Bethesda)">
        <title>Genome sequences of three phytopathogenic species of the Magnaporthaceae family of fungi.</title>
        <authorList>
            <person name="Okagaki L.H."/>
            <person name="Nunes C.C."/>
            <person name="Sailsbery J."/>
            <person name="Clay B."/>
            <person name="Brown D."/>
            <person name="John T."/>
            <person name="Oh Y."/>
            <person name="Young N."/>
            <person name="Fitzgerald M."/>
            <person name="Haas B.J."/>
            <person name="Zeng Q."/>
            <person name="Young S."/>
            <person name="Adiconis X."/>
            <person name="Fan L."/>
            <person name="Levin J.Z."/>
            <person name="Mitchell T.K."/>
            <person name="Okubara P.A."/>
            <person name="Farman M.L."/>
            <person name="Kohn L.M."/>
            <person name="Birren B."/>
            <person name="Ma L.-J."/>
            <person name="Dean R.A."/>
        </authorList>
    </citation>
    <scope>NUCLEOTIDE SEQUENCE</scope>
    <source>
        <strain evidence="6">R3-111a-1</strain>
    </source>
</reference>
<feature type="region of interest" description="Disordered" evidence="3">
    <location>
        <begin position="546"/>
        <end position="570"/>
    </location>
</feature>
<dbReference type="Proteomes" id="UP000006039">
    <property type="component" value="Unassembled WGS sequence"/>
</dbReference>
<reference evidence="5" key="3">
    <citation type="submission" date="2010-09" db="EMBL/GenBank/DDBJ databases">
        <title>Annotation of Gaeumannomyces graminis var. tritici R3-111a-1.</title>
        <authorList>
            <consortium name="The Broad Institute Genome Sequencing Platform"/>
            <person name="Ma L.-J."/>
            <person name="Dead R."/>
            <person name="Young S.K."/>
            <person name="Zeng Q."/>
            <person name="Gargeya S."/>
            <person name="Fitzgerald M."/>
            <person name="Haas B."/>
            <person name="Abouelleil A."/>
            <person name="Alvarado L."/>
            <person name="Arachchi H.M."/>
            <person name="Berlin A."/>
            <person name="Brown A."/>
            <person name="Chapman S.B."/>
            <person name="Chen Z."/>
            <person name="Dunbar C."/>
            <person name="Freedman E."/>
            <person name="Gearin G."/>
            <person name="Gellesch M."/>
            <person name="Goldberg J."/>
            <person name="Griggs A."/>
            <person name="Gujja S."/>
            <person name="Heiman D."/>
            <person name="Howarth C."/>
            <person name="Larson L."/>
            <person name="Lui A."/>
            <person name="MacDonald P.J.P."/>
            <person name="Mehta T."/>
            <person name="Montmayeur A."/>
            <person name="Murphy C."/>
            <person name="Neiman D."/>
            <person name="Pearson M."/>
            <person name="Priest M."/>
            <person name="Roberts A."/>
            <person name="Saif S."/>
            <person name="Shea T."/>
            <person name="Shenoy N."/>
            <person name="Sisk P."/>
            <person name="Stolte C."/>
            <person name="Sykes S."/>
            <person name="Yandava C."/>
            <person name="Wortman J."/>
            <person name="Nusbaum C."/>
            <person name="Birren B."/>
        </authorList>
    </citation>
    <scope>NUCLEOTIDE SEQUENCE</scope>
    <source>
        <strain evidence="5">R3-111a-1</strain>
    </source>
</reference>
<dbReference type="FunCoup" id="J3PHC6">
    <property type="interactions" value="623"/>
</dbReference>
<reference evidence="7" key="1">
    <citation type="submission" date="2010-07" db="EMBL/GenBank/DDBJ databases">
        <title>The genome sequence of Gaeumannomyces graminis var. tritici strain R3-111a-1.</title>
        <authorList>
            <consortium name="The Broad Institute Genome Sequencing Platform"/>
            <person name="Ma L.-J."/>
            <person name="Dead R."/>
            <person name="Young S."/>
            <person name="Zeng Q."/>
            <person name="Koehrsen M."/>
            <person name="Alvarado L."/>
            <person name="Berlin A."/>
            <person name="Chapman S.B."/>
            <person name="Chen Z."/>
            <person name="Freedman E."/>
            <person name="Gellesch M."/>
            <person name="Goldberg J."/>
            <person name="Griggs A."/>
            <person name="Gujja S."/>
            <person name="Heilman E.R."/>
            <person name="Heiman D."/>
            <person name="Hepburn T."/>
            <person name="Howarth C."/>
            <person name="Jen D."/>
            <person name="Larson L."/>
            <person name="Mehta T."/>
            <person name="Neiman D."/>
            <person name="Pearson M."/>
            <person name="Roberts A."/>
            <person name="Saif S."/>
            <person name="Shea T."/>
            <person name="Shenoy N."/>
            <person name="Sisk P."/>
            <person name="Stolte C."/>
            <person name="Sykes S."/>
            <person name="Walk T."/>
            <person name="White J."/>
            <person name="Yandava C."/>
            <person name="Haas B."/>
            <person name="Nusbaum C."/>
            <person name="Birren B."/>
        </authorList>
    </citation>
    <scope>NUCLEOTIDE SEQUENCE [LARGE SCALE GENOMIC DNA]</scope>
    <source>
        <strain evidence="7">R3-111a-1</strain>
    </source>
</reference>
<dbReference type="Pfam" id="PF01302">
    <property type="entry name" value="CAP_GLY"/>
    <property type="match status" value="1"/>
</dbReference>
<dbReference type="Gene3D" id="3.80.10.10">
    <property type="entry name" value="Ribonuclease Inhibitor"/>
    <property type="match status" value="3"/>
</dbReference>
<dbReference type="RefSeq" id="XP_009229071.1">
    <property type="nucleotide sequence ID" value="XM_009230807.1"/>
</dbReference>
<dbReference type="PROSITE" id="PS00845">
    <property type="entry name" value="CAP_GLY_1"/>
    <property type="match status" value="1"/>
</dbReference>
<name>J3PHC6_GAET3</name>
<dbReference type="PANTHER" id="PTHR15454">
    <property type="entry name" value="NISCHARIN RELATED"/>
    <property type="match status" value="1"/>
</dbReference>
<dbReference type="STRING" id="644352.J3PHC6"/>
<dbReference type="InterPro" id="IPR000938">
    <property type="entry name" value="CAP-Gly_domain"/>
</dbReference>
<organism evidence="5">
    <name type="scientific">Gaeumannomyces tritici (strain R3-111a-1)</name>
    <name type="common">Wheat and barley take-all root rot fungus</name>
    <name type="synonym">Gaeumannomyces graminis var. tritici</name>
    <dbReference type="NCBI Taxonomy" id="644352"/>
    <lineage>
        <taxon>Eukaryota</taxon>
        <taxon>Fungi</taxon>
        <taxon>Dikarya</taxon>
        <taxon>Ascomycota</taxon>
        <taxon>Pezizomycotina</taxon>
        <taxon>Sordariomycetes</taxon>
        <taxon>Sordariomycetidae</taxon>
        <taxon>Magnaporthales</taxon>
        <taxon>Magnaporthaceae</taxon>
        <taxon>Gaeumannomyces</taxon>
    </lineage>
</organism>
<keyword evidence="2" id="KW-0677">Repeat</keyword>
<dbReference type="HOGENOM" id="CLU_017716_3_1_1"/>
<dbReference type="VEuPathDB" id="FungiDB:GGTG_12905"/>
<keyword evidence="7" id="KW-1185">Reference proteome</keyword>
<accession>J3PHC6</accession>
<dbReference type="eggNOG" id="KOG3207">
    <property type="taxonomic scope" value="Eukaryota"/>
</dbReference>
<dbReference type="InterPro" id="IPR032675">
    <property type="entry name" value="LRR_dom_sf"/>
</dbReference>
<protein>
    <submittedName>
        <fullName evidence="5">Tubulin-specific chaperone E</fullName>
    </submittedName>
</protein>
<reference evidence="6" key="5">
    <citation type="submission" date="2018-04" db="UniProtKB">
        <authorList>
            <consortium name="EnsemblFungi"/>
        </authorList>
    </citation>
    <scope>IDENTIFICATION</scope>
    <source>
        <strain evidence="6">R3-111a-1</strain>
    </source>
</reference>
<dbReference type="SUPFAM" id="SSF74924">
    <property type="entry name" value="Cap-Gly domain"/>
    <property type="match status" value="1"/>
</dbReference>
<evidence type="ECO:0000256" key="1">
    <source>
        <dbReference type="ARBA" id="ARBA00022614"/>
    </source>
</evidence>
<dbReference type="SUPFAM" id="SSF52047">
    <property type="entry name" value="RNI-like"/>
    <property type="match status" value="1"/>
</dbReference>
<sequence>MAASSPSSSLPEPGQRLSFDGALCTVRYAGEVAGTSGTWLGVEWDDATRGKHDGCHRGTRYFSCLSPSATAASFVRPTRPADKPCALVDAVRAKYAANDDAAGAPRRSEIVISGKVAEEVGFDKVRRQQARLDELRVAIVDGAQVDRAEDAGAGSSVAEVCPRISQLDLSRNLLPSLATVAAICAQLPDLRILRLDGNRFRHSAADDDAVAIPDSAFASVVDLSVDESLLSWADVCGIASHFPALTSLSCGLNLMSALPTPPPASLAASLTSLNLEYNDFTALSDLTALSALTCLRNLHLKGNNICDVVRDAASPPRFPARVQYLDLSYNRVASWALVDALPACFPGLVSLRLAHNPIYESVAPAAAATTPAPLAGGGRSGASAEALDEDPYMITIARIACLRHLNFSTITPAERTNAEAFYLSRIARQLAAVPEGSEPAVLALHPRWSELCDEYGAPKVVRRQEMSQSFLDGRLVKVHFHLTERPSTDGDDGEAAAAPAGEAVKMAEIPRSLDMYAVKGIAGRLFGLSPMGLSLVWETGEWDPVAGFDDESGEGSGAEEEVAGSGAADAGRGRLVPRQVRLIDSPRQFGYCIDGSEARIRVEKKQVV</sequence>
<dbReference type="PROSITE" id="PS50245">
    <property type="entry name" value="CAP_GLY_2"/>
    <property type="match status" value="1"/>
</dbReference>
<gene>
    <name evidence="6" type="primary">20353363</name>
    <name evidence="5" type="ORF">GGTG_12905</name>
</gene>
<evidence type="ECO:0000256" key="2">
    <source>
        <dbReference type="ARBA" id="ARBA00022737"/>
    </source>
</evidence>
<evidence type="ECO:0000313" key="6">
    <source>
        <dbReference type="EnsemblFungi" id="EJT69286"/>
    </source>
</evidence>
<evidence type="ECO:0000259" key="4">
    <source>
        <dbReference type="PROSITE" id="PS50245"/>
    </source>
</evidence>
<keyword evidence="1" id="KW-0433">Leucine-rich repeat</keyword>
<feature type="compositionally biased region" description="Acidic residues" evidence="3">
    <location>
        <begin position="548"/>
        <end position="562"/>
    </location>
</feature>
<dbReference type="OrthoDB" id="5273213at2759"/>
<reference evidence="5" key="2">
    <citation type="submission" date="2010-07" db="EMBL/GenBank/DDBJ databases">
        <authorList>
            <consortium name="The Broad Institute Genome Sequencing Platform"/>
            <consortium name="Broad Institute Genome Sequencing Center for Infectious Disease"/>
            <person name="Ma L.-J."/>
            <person name="Dead R."/>
            <person name="Young S."/>
            <person name="Zeng Q."/>
            <person name="Koehrsen M."/>
            <person name="Alvarado L."/>
            <person name="Berlin A."/>
            <person name="Chapman S.B."/>
            <person name="Chen Z."/>
            <person name="Freedman E."/>
            <person name="Gellesch M."/>
            <person name="Goldberg J."/>
            <person name="Griggs A."/>
            <person name="Gujja S."/>
            <person name="Heilman E.R."/>
            <person name="Heiman D."/>
            <person name="Hepburn T."/>
            <person name="Howarth C."/>
            <person name="Jen D."/>
            <person name="Larson L."/>
            <person name="Mehta T."/>
            <person name="Neiman D."/>
            <person name="Pearson M."/>
            <person name="Roberts A."/>
            <person name="Saif S."/>
            <person name="Shea T."/>
            <person name="Shenoy N."/>
            <person name="Sisk P."/>
            <person name="Stolte C."/>
            <person name="Sykes S."/>
            <person name="Walk T."/>
            <person name="White J."/>
            <person name="Yandava C."/>
            <person name="Haas B."/>
            <person name="Nusbaum C."/>
            <person name="Birren B."/>
        </authorList>
    </citation>
    <scope>NUCLEOTIDE SEQUENCE</scope>
    <source>
        <strain evidence="5">R3-111a-1</strain>
    </source>
</reference>
<dbReference type="EnsemblFungi" id="EJT69286">
    <property type="protein sequence ID" value="EJT69286"/>
    <property type="gene ID" value="GGTG_12905"/>
</dbReference>
<dbReference type="GeneID" id="20353363"/>
<evidence type="ECO:0000313" key="5">
    <source>
        <dbReference type="EMBL" id="EJT69286.1"/>
    </source>
</evidence>
<dbReference type="AlphaFoldDB" id="J3PHC6"/>
<dbReference type="SMART" id="SM01052">
    <property type="entry name" value="CAP_GLY"/>
    <property type="match status" value="1"/>
</dbReference>
<dbReference type="Gene3D" id="2.30.30.190">
    <property type="entry name" value="CAP Gly-rich-like domain"/>
    <property type="match status" value="1"/>
</dbReference>
<dbReference type="GO" id="GO:0005737">
    <property type="term" value="C:cytoplasm"/>
    <property type="evidence" value="ECO:0007669"/>
    <property type="project" value="TreeGrafter"/>
</dbReference>
<evidence type="ECO:0000313" key="7">
    <source>
        <dbReference type="Proteomes" id="UP000006039"/>
    </source>
</evidence>
<feature type="domain" description="CAP-Gly" evidence="4">
    <location>
        <begin position="30"/>
        <end position="76"/>
    </location>
</feature>
<evidence type="ECO:0000256" key="3">
    <source>
        <dbReference type="SAM" id="MobiDB-lite"/>
    </source>
</evidence>
<dbReference type="PANTHER" id="PTHR15454:SF56">
    <property type="entry name" value="PROTEIN PHOSPHATASE 1 REGULATORY SUBUNIT 7-RELATED"/>
    <property type="match status" value="1"/>
</dbReference>
<dbReference type="InterPro" id="IPR001611">
    <property type="entry name" value="Leu-rich_rpt"/>
</dbReference>